<keyword evidence="2" id="KW-1185">Reference proteome</keyword>
<dbReference type="PANTHER" id="PTHR38111:SF2">
    <property type="entry name" value="FINGER DOMAIN PROTEIN, PUTATIVE (AFU_ORTHOLOGUE AFUA_1G01560)-RELATED"/>
    <property type="match status" value="1"/>
</dbReference>
<evidence type="ECO:0000313" key="1">
    <source>
        <dbReference type="EMBL" id="KAK4504573.1"/>
    </source>
</evidence>
<dbReference type="PANTHER" id="PTHR38111">
    <property type="entry name" value="ZN(2)-C6 FUNGAL-TYPE DOMAIN-CONTAINING PROTEIN-RELATED"/>
    <property type="match status" value="1"/>
</dbReference>
<accession>A0ABR0ETS7</accession>
<reference evidence="1 2" key="1">
    <citation type="journal article" date="2023" name="G3 (Bethesda)">
        <title>A chromosome-level genome assembly of Zasmidium syzygii isolated from banana leaves.</title>
        <authorList>
            <person name="van Westerhoven A.C."/>
            <person name="Mehrabi R."/>
            <person name="Talebi R."/>
            <person name="Steentjes M.B.F."/>
            <person name="Corcolon B."/>
            <person name="Chong P.A."/>
            <person name="Kema G.H.J."/>
            <person name="Seidl M.F."/>
        </authorList>
    </citation>
    <scope>NUCLEOTIDE SEQUENCE [LARGE SCALE GENOMIC DNA]</scope>
    <source>
        <strain evidence="1 2">P124</strain>
    </source>
</reference>
<dbReference type="Proteomes" id="UP001305779">
    <property type="component" value="Unassembled WGS sequence"/>
</dbReference>
<gene>
    <name evidence="1" type="ORF">PRZ48_005489</name>
</gene>
<evidence type="ECO:0000313" key="2">
    <source>
        <dbReference type="Proteomes" id="UP001305779"/>
    </source>
</evidence>
<sequence>MYTKTLLYKLGPEIDCTPKDSWDKAVSESALGRFGACGGGVIGNQHDVHEAHCPTAQTLITQTNGAFRDVQNRRTIRPPPLNRQNFLSILLIQHFNHLHPHSTWIELLPMRLGYDAHTDLAALALAESLEYHFGGRTQDARFNSAMLCYDKAVSHLRSAIESTNQDSFEDATLITVALLAICEVMVSNHSTIRQKNVFVHWSGLKSVFLAKYEPSRVSDMGRAILYNLWDCTFGVACATGTPSPFEEGTWSQIEPASLHGMTLHAFVLRKLTNAIFIHTPRLMAYVRSIRQGEALLDPDLMGKTALVAAELYGLKDEPAESALLHRVKVTKTRDEASRTVVPYSYTFLDVDDFNAAVLYWSMRQSVINLCLMFHHLAPATVSPFDDKAVELMNNEKERCATNLMMSWEFAESLGPFETLWVAKGLLQNWLELRRTKTFKNVPTAVVRAWALPKMNHPFNEWLAEDVKESDMDTAADLLVGGPLIGFIAQTGSPNH</sequence>
<proteinExistence type="predicted"/>
<dbReference type="InterPro" id="IPR053178">
    <property type="entry name" value="Osmoadaptation_assoc"/>
</dbReference>
<organism evidence="1 2">
    <name type="scientific">Zasmidium cellare</name>
    <name type="common">Wine cellar mold</name>
    <name type="synonym">Racodium cellare</name>
    <dbReference type="NCBI Taxonomy" id="395010"/>
    <lineage>
        <taxon>Eukaryota</taxon>
        <taxon>Fungi</taxon>
        <taxon>Dikarya</taxon>
        <taxon>Ascomycota</taxon>
        <taxon>Pezizomycotina</taxon>
        <taxon>Dothideomycetes</taxon>
        <taxon>Dothideomycetidae</taxon>
        <taxon>Mycosphaerellales</taxon>
        <taxon>Mycosphaerellaceae</taxon>
        <taxon>Zasmidium</taxon>
    </lineage>
</organism>
<comment type="caution">
    <text evidence="1">The sequence shown here is derived from an EMBL/GenBank/DDBJ whole genome shotgun (WGS) entry which is preliminary data.</text>
</comment>
<name>A0ABR0ETS7_ZASCE</name>
<dbReference type="EMBL" id="JAXOVC010000003">
    <property type="protein sequence ID" value="KAK4504573.1"/>
    <property type="molecule type" value="Genomic_DNA"/>
</dbReference>
<protein>
    <submittedName>
        <fullName evidence="1">Uncharacterized protein</fullName>
    </submittedName>
</protein>